<reference evidence="11" key="1">
    <citation type="submission" date="2025-08" db="UniProtKB">
        <authorList>
            <consortium name="Ensembl"/>
        </authorList>
    </citation>
    <scope>IDENTIFICATION</scope>
</reference>
<evidence type="ECO:0000256" key="1">
    <source>
        <dbReference type="ARBA" id="ARBA00004435"/>
    </source>
</evidence>
<evidence type="ECO:0000256" key="8">
    <source>
        <dbReference type="ARBA" id="ARBA00022989"/>
    </source>
</evidence>
<organism evidence="11 12">
    <name type="scientific">Catagonus wagneri</name>
    <name type="common">Chacoan peccary</name>
    <dbReference type="NCBI Taxonomy" id="51154"/>
    <lineage>
        <taxon>Eukaryota</taxon>
        <taxon>Metazoa</taxon>
        <taxon>Chordata</taxon>
        <taxon>Craniata</taxon>
        <taxon>Vertebrata</taxon>
        <taxon>Euteleostomi</taxon>
        <taxon>Mammalia</taxon>
        <taxon>Eutheria</taxon>
        <taxon>Laurasiatheria</taxon>
        <taxon>Artiodactyla</taxon>
        <taxon>Suina</taxon>
        <taxon>Tayassuidae</taxon>
        <taxon>Catagonus</taxon>
    </lineage>
</organism>
<evidence type="ECO:0000256" key="7">
    <source>
        <dbReference type="ARBA" id="ARBA00022949"/>
    </source>
</evidence>
<dbReference type="Pfam" id="PF00822">
    <property type="entry name" value="PMP22_Claudin"/>
    <property type="match status" value="1"/>
</dbReference>
<gene>
    <name evidence="11" type="primary">CLDN25</name>
</gene>
<evidence type="ECO:0000256" key="4">
    <source>
        <dbReference type="ARBA" id="ARBA00022427"/>
    </source>
</evidence>
<evidence type="ECO:0000256" key="2">
    <source>
        <dbReference type="ARBA" id="ARBA00004651"/>
    </source>
</evidence>
<reference evidence="11" key="2">
    <citation type="submission" date="2025-09" db="UniProtKB">
        <authorList>
            <consortium name="Ensembl"/>
        </authorList>
    </citation>
    <scope>IDENTIFICATION</scope>
</reference>
<dbReference type="Gene3D" id="1.20.140.150">
    <property type="match status" value="1"/>
</dbReference>
<keyword evidence="5" id="KW-1003">Cell membrane</keyword>
<comment type="subcellular location">
    <subcellularLocation>
        <location evidence="1">Cell junction</location>
        <location evidence="1">Tight junction</location>
    </subcellularLocation>
    <subcellularLocation>
        <location evidence="2">Cell membrane</location>
        <topology evidence="2">Multi-pass membrane protein</topology>
    </subcellularLocation>
</comment>
<dbReference type="AlphaFoldDB" id="A0A8C3YQ27"/>
<proteinExistence type="inferred from homology"/>
<evidence type="ECO:0000256" key="6">
    <source>
        <dbReference type="ARBA" id="ARBA00022692"/>
    </source>
</evidence>
<dbReference type="PANTHER" id="PTHR12002">
    <property type="entry name" value="CLAUDIN"/>
    <property type="match status" value="1"/>
</dbReference>
<evidence type="ECO:0000313" key="11">
    <source>
        <dbReference type="Ensembl" id="ENSCWAP00000026727.1"/>
    </source>
</evidence>
<accession>A0A8C3YQ27</accession>
<comment type="similarity">
    <text evidence="3">Belongs to the claudin family.</text>
</comment>
<feature type="transmembrane region" description="Helical" evidence="10">
    <location>
        <begin position="120"/>
        <end position="145"/>
    </location>
</feature>
<keyword evidence="4" id="KW-0796">Tight junction</keyword>
<evidence type="ECO:0000313" key="12">
    <source>
        <dbReference type="Proteomes" id="UP000694540"/>
    </source>
</evidence>
<evidence type="ECO:0000256" key="3">
    <source>
        <dbReference type="ARBA" id="ARBA00008295"/>
    </source>
</evidence>
<keyword evidence="6 10" id="KW-0812">Transmembrane</keyword>
<dbReference type="GeneTree" id="ENSGT00940000163940"/>
<dbReference type="PRINTS" id="PR01077">
    <property type="entry name" value="CLAUDIN"/>
</dbReference>
<sequence>MAWSSRGKAQLGGLLLSVLGWVCSCVTTVLPQWRTLSLELNQMETWAMGLWEACVDQEEVATVCQAFESFLALPRWLQAPRVLMVSSHGLGLPGLLLSGFGAECFRCCRFRYTLKRRLCLLGGTLEVSASATTLLAVSWVAYSTIQDFWDDSVPEIVPRWELGGALYLGWAAGIFLALGGLLVIFSACPGQDAPSPRPAVPPAAPPSCAAAEDSNGSFCLMPRPRNLLV</sequence>
<keyword evidence="8 10" id="KW-1133">Transmembrane helix</keyword>
<protein>
    <submittedName>
        <fullName evidence="11">Claudin 25</fullName>
    </submittedName>
</protein>
<feature type="transmembrane region" description="Helical" evidence="10">
    <location>
        <begin position="90"/>
        <end position="108"/>
    </location>
</feature>
<dbReference type="Ensembl" id="ENSCWAT00000028974.1">
    <property type="protein sequence ID" value="ENSCWAP00000026727.1"/>
    <property type="gene ID" value="ENSCWAG00000020231.1"/>
</dbReference>
<dbReference type="GO" id="GO:0005923">
    <property type="term" value="C:bicellular tight junction"/>
    <property type="evidence" value="ECO:0007669"/>
    <property type="project" value="UniProtKB-SubCell"/>
</dbReference>
<evidence type="ECO:0000256" key="10">
    <source>
        <dbReference type="SAM" id="Phobius"/>
    </source>
</evidence>
<dbReference type="GO" id="GO:0005198">
    <property type="term" value="F:structural molecule activity"/>
    <property type="evidence" value="ECO:0007669"/>
    <property type="project" value="InterPro"/>
</dbReference>
<evidence type="ECO:0000256" key="5">
    <source>
        <dbReference type="ARBA" id="ARBA00022475"/>
    </source>
</evidence>
<dbReference type="InterPro" id="IPR004031">
    <property type="entry name" value="PMP22/EMP/MP20/Claudin"/>
</dbReference>
<dbReference type="Proteomes" id="UP000694540">
    <property type="component" value="Unplaced"/>
</dbReference>
<dbReference type="InterPro" id="IPR006187">
    <property type="entry name" value="Claudin"/>
</dbReference>
<keyword evidence="7" id="KW-0965">Cell junction</keyword>
<keyword evidence="9 10" id="KW-0472">Membrane</keyword>
<feature type="transmembrane region" description="Helical" evidence="10">
    <location>
        <begin position="165"/>
        <end position="188"/>
    </location>
</feature>
<dbReference type="GO" id="GO:0005886">
    <property type="term" value="C:plasma membrane"/>
    <property type="evidence" value="ECO:0007669"/>
    <property type="project" value="UniProtKB-SubCell"/>
</dbReference>
<name>A0A8C3YQ27_9CETA</name>
<dbReference type="PROSITE" id="PS51257">
    <property type="entry name" value="PROKAR_LIPOPROTEIN"/>
    <property type="match status" value="1"/>
</dbReference>
<keyword evidence="12" id="KW-1185">Reference proteome</keyword>
<evidence type="ECO:0000256" key="9">
    <source>
        <dbReference type="ARBA" id="ARBA00023136"/>
    </source>
</evidence>